<proteinExistence type="inferred from homology"/>
<feature type="domain" description="CobQ/CobB/MinD/ParA nucleotide binding" evidence="8">
    <location>
        <begin position="6"/>
        <end position="240"/>
    </location>
</feature>
<dbReference type="NCBIfam" id="NF001989">
    <property type="entry name" value="PRK00784.1"/>
    <property type="match status" value="1"/>
</dbReference>
<name>A0A0B1Q3G8_9HYPH</name>
<comment type="caution">
    <text evidence="10">The sequence shown here is derived from an EMBL/GenBank/DDBJ whole genome shotgun (WGS) entry which is preliminary data.</text>
</comment>
<dbReference type="PANTHER" id="PTHR21343">
    <property type="entry name" value="DETHIOBIOTIN SYNTHETASE"/>
    <property type="match status" value="1"/>
</dbReference>
<dbReference type="PROSITE" id="PS51274">
    <property type="entry name" value="GATASE_COBBQ"/>
    <property type="match status" value="1"/>
</dbReference>
<reference evidence="10 11" key="1">
    <citation type="submission" date="2014-09" db="EMBL/GenBank/DDBJ databases">
        <title>Isolation and characterization of Aurantimonas altamirensis ON-56566 from clinical sample following a dog bite.</title>
        <authorList>
            <person name="Eshaghi A."/>
            <person name="Li A."/>
            <person name="Shahinas D."/>
            <person name="Bahn P."/>
            <person name="Kus J.V."/>
            <person name="Patel S.N."/>
        </authorList>
    </citation>
    <scope>NUCLEOTIDE SEQUENCE [LARGE SCALE GENOMIC DNA]</scope>
    <source>
        <strain evidence="10 11">ON-56566</strain>
    </source>
</reference>
<organism evidence="10 11">
    <name type="scientific">Aureimonas altamirensis</name>
    <dbReference type="NCBI Taxonomy" id="370622"/>
    <lineage>
        <taxon>Bacteria</taxon>
        <taxon>Pseudomonadati</taxon>
        <taxon>Pseudomonadota</taxon>
        <taxon>Alphaproteobacteria</taxon>
        <taxon>Hyphomicrobiales</taxon>
        <taxon>Aurantimonadaceae</taxon>
        <taxon>Aureimonas</taxon>
    </lineage>
</organism>
<accession>A0A0B1Q3G8</accession>
<feature type="active site" evidence="7">
    <location>
        <position position="434"/>
    </location>
</feature>
<evidence type="ECO:0000313" key="10">
    <source>
        <dbReference type="EMBL" id="KHJ53380.1"/>
    </source>
</evidence>
<dbReference type="SUPFAM" id="SSF52540">
    <property type="entry name" value="P-loop containing nucleoside triphosphate hydrolases"/>
    <property type="match status" value="1"/>
</dbReference>
<dbReference type="HAMAP" id="MF_00028">
    <property type="entry name" value="CobQ"/>
    <property type="match status" value="1"/>
</dbReference>
<dbReference type="InterPro" id="IPR004459">
    <property type="entry name" value="CobQ_synth"/>
</dbReference>
<dbReference type="InterPro" id="IPR027417">
    <property type="entry name" value="P-loop_NTPase"/>
</dbReference>
<evidence type="ECO:0000259" key="8">
    <source>
        <dbReference type="Pfam" id="PF01656"/>
    </source>
</evidence>
<dbReference type="SUPFAM" id="SSF52317">
    <property type="entry name" value="Class I glutamine amidotransferase-like"/>
    <property type="match status" value="1"/>
</dbReference>
<dbReference type="InterPro" id="IPR047045">
    <property type="entry name" value="CobQ_N"/>
</dbReference>
<dbReference type="InterPro" id="IPR033949">
    <property type="entry name" value="CobQ_GATase1"/>
</dbReference>
<dbReference type="GO" id="GO:0003824">
    <property type="term" value="F:catalytic activity"/>
    <property type="evidence" value="ECO:0007669"/>
    <property type="project" value="InterPro"/>
</dbReference>
<dbReference type="NCBIfam" id="TIGR00313">
    <property type="entry name" value="cobQ"/>
    <property type="match status" value="1"/>
</dbReference>
<feature type="domain" description="CobB/CobQ-like glutamine amidotransferase" evidence="9">
    <location>
        <begin position="259"/>
        <end position="442"/>
    </location>
</feature>
<dbReference type="Gene3D" id="3.40.50.300">
    <property type="entry name" value="P-loop containing nucleotide triphosphate hydrolases"/>
    <property type="match status" value="1"/>
</dbReference>
<dbReference type="InterPro" id="IPR029062">
    <property type="entry name" value="Class_I_gatase-like"/>
</dbReference>
<dbReference type="GO" id="GO:0015420">
    <property type="term" value="F:ABC-type vitamin B12 transporter activity"/>
    <property type="evidence" value="ECO:0007669"/>
    <property type="project" value="UniProtKB-UniRule"/>
</dbReference>
<dbReference type="InterPro" id="IPR002586">
    <property type="entry name" value="CobQ/CobB/MinD/ParA_Nub-bd_dom"/>
</dbReference>
<dbReference type="RefSeq" id="WP_039195502.1">
    <property type="nucleotide sequence ID" value="NZ_JRFJ01000006.1"/>
</dbReference>
<protein>
    <recommendedName>
        <fullName evidence="3 7">Cobyric acid synthase</fullName>
    </recommendedName>
</protein>
<dbReference type="PANTHER" id="PTHR21343:SF1">
    <property type="entry name" value="COBYRIC ACID SYNTHASE"/>
    <property type="match status" value="1"/>
</dbReference>
<dbReference type="CDD" id="cd01750">
    <property type="entry name" value="GATase1_CobQ"/>
    <property type="match status" value="1"/>
</dbReference>
<dbReference type="AlphaFoldDB" id="A0A0B1Q3G8"/>
<evidence type="ECO:0000256" key="2">
    <source>
        <dbReference type="ARBA" id="ARBA00006205"/>
    </source>
</evidence>
<evidence type="ECO:0000256" key="4">
    <source>
        <dbReference type="ARBA" id="ARBA00022573"/>
    </source>
</evidence>
<feature type="active site" description="Nucleophile" evidence="7">
    <location>
        <position position="338"/>
    </location>
</feature>
<dbReference type="OrthoDB" id="9808302at2"/>
<evidence type="ECO:0000256" key="7">
    <source>
        <dbReference type="HAMAP-Rule" id="MF_00028"/>
    </source>
</evidence>
<dbReference type="UniPathway" id="UPA00148"/>
<keyword evidence="4 7" id="KW-0169">Cobalamin biosynthesis</keyword>
<keyword evidence="5 7" id="KW-0315">Glutamine amidotransferase</keyword>
<dbReference type="STRING" id="370622.LA66_18450"/>
<comment type="pathway">
    <text evidence="1 7">Cofactor biosynthesis; adenosylcobalamin biosynthesis.</text>
</comment>
<evidence type="ECO:0000256" key="1">
    <source>
        <dbReference type="ARBA" id="ARBA00004953"/>
    </source>
</evidence>
<sequence length="488" mass="51133">MAARSLMFQGTGSDVGKSVLVAGLCRLFARRGMSVRPFKAQNMSNNAAVARCHDGGYGEIGRAQWLQALAAGAEPVTDMNPVLLKPMSDTGADIVVQGRSRGTASAVDYQRLKAGLLDAVLESHARLAAECDLVLVEGAGSASEVNLRSGDIANMGFARAADVPVVLIGDIDRGGVIAALVGTHCVLPPQDRAMIAGTIVNKFRGDPALFAEGLAIIEKHTGWPSLGLVPWLTTVGRLPPEDSVALERPRPGGGARRVRIAVPQPGRIANFDDLDPLAATPGVEVGFVRPGEAIPRCDCILLPGTRATIADLAAFRRNGWDTDIARHHAAGGMVVGICGGFQMLGRRIDDPFGVEGPAGAVDGLGLLAVDTVMEPRKTVRPARLRATTGEELSGYEIHLGRTEGPGRGRPFATDESRPEGAVSADGRVLGTYLHGVFGNDAWRSRFLADLGHAGPPLAYMAEVEASLDAVADALEAALDVPSLLRLAR</sequence>
<dbReference type="Pfam" id="PF01656">
    <property type="entry name" value="CbiA"/>
    <property type="match status" value="1"/>
</dbReference>
<evidence type="ECO:0000313" key="11">
    <source>
        <dbReference type="Proteomes" id="UP000030826"/>
    </source>
</evidence>
<evidence type="ECO:0000256" key="3">
    <source>
        <dbReference type="ARBA" id="ARBA00019833"/>
    </source>
</evidence>
<evidence type="ECO:0000259" key="9">
    <source>
        <dbReference type="Pfam" id="PF07685"/>
    </source>
</evidence>
<dbReference type="Pfam" id="PF07685">
    <property type="entry name" value="GATase_3"/>
    <property type="match status" value="1"/>
</dbReference>
<dbReference type="EMBL" id="JRFJ01000006">
    <property type="protein sequence ID" value="KHJ53380.1"/>
    <property type="molecule type" value="Genomic_DNA"/>
</dbReference>
<comment type="similarity">
    <text evidence="2 7">Belongs to the CobB/CobQ family. CobQ subfamily.</text>
</comment>
<evidence type="ECO:0000256" key="6">
    <source>
        <dbReference type="ARBA" id="ARBA00025166"/>
    </source>
</evidence>
<dbReference type="GO" id="GO:0009236">
    <property type="term" value="P:cobalamin biosynthetic process"/>
    <property type="evidence" value="ECO:0007669"/>
    <property type="project" value="UniProtKB-UniRule"/>
</dbReference>
<evidence type="ECO:0000256" key="5">
    <source>
        <dbReference type="ARBA" id="ARBA00022962"/>
    </source>
</evidence>
<dbReference type="CDD" id="cd05389">
    <property type="entry name" value="CobQ_N"/>
    <property type="match status" value="1"/>
</dbReference>
<gene>
    <name evidence="7" type="primary">cobQ</name>
    <name evidence="10" type="ORF">LA66_18450</name>
</gene>
<dbReference type="Gene3D" id="3.40.50.880">
    <property type="match status" value="1"/>
</dbReference>
<dbReference type="InterPro" id="IPR011698">
    <property type="entry name" value="GATase_3"/>
</dbReference>
<dbReference type="Proteomes" id="UP000030826">
    <property type="component" value="Unassembled WGS sequence"/>
</dbReference>
<comment type="function">
    <text evidence="6 7">Catalyzes amidations at positions B, D, E, and G on adenosylcobyrinic A,C-diamide. NH(2) groups are provided by glutamine, and one molecule of ATP is hydrogenolyzed for each amidation.</text>
</comment>